<evidence type="ECO:0000256" key="1">
    <source>
        <dbReference type="ARBA" id="ARBA00007274"/>
    </source>
</evidence>
<keyword evidence="4" id="KW-1185">Reference proteome</keyword>
<dbReference type="PANTHER" id="PTHR43300">
    <property type="entry name" value="ACETYLTRANSFERASE"/>
    <property type="match status" value="1"/>
</dbReference>
<evidence type="ECO:0000256" key="2">
    <source>
        <dbReference type="PIRSR" id="PIRSR620019-2"/>
    </source>
</evidence>
<comment type="similarity">
    <text evidence="1">Belongs to the transferase hexapeptide repeat family.</text>
</comment>
<dbReference type="InterPro" id="IPR050179">
    <property type="entry name" value="Trans_hexapeptide_repeat"/>
</dbReference>
<dbReference type="EMBL" id="FOSL01000020">
    <property type="protein sequence ID" value="SFK97262.1"/>
    <property type="molecule type" value="Genomic_DNA"/>
</dbReference>
<dbReference type="SUPFAM" id="SSF51161">
    <property type="entry name" value="Trimeric LpxA-like enzymes"/>
    <property type="match status" value="1"/>
</dbReference>
<sequence>MTSDMKTRPIVVFGAGELAEVANFYFNEADREVAAFTVDGERLIEPHFCGRPVVAMEEVAAAFPPTSHDFFVAVGYSRINGLRQSKCEAAFGLGYSLTSYVSRRASVFSNVAIGWNAFILEDNTVQPFAKIGNGVTLWSGNHIGHHSTIGDFVFISSHVVISGGVKVGERSFIGVNSTTNDHISIGERCIVGSGCLISQNLKDESVMSSEPAKLSRVPSSRLRGF</sequence>
<dbReference type="GO" id="GO:0016746">
    <property type="term" value="F:acyltransferase activity"/>
    <property type="evidence" value="ECO:0007669"/>
    <property type="project" value="UniProtKB-KW"/>
</dbReference>
<keyword evidence="3" id="KW-0808">Transferase</keyword>
<accession>A0A1I4DUG5</accession>
<dbReference type="InterPro" id="IPR001451">
    <property type="entry name" value="Hexapep"/>
</dbReference>
<dbReference type="NCBIfam" id="TIGR03570">
    <property type="entry name" value="NeuD_NnaD"/>
    <property type="match status" value="1"/>
</dbReference>
<dbReference type="Pfam" id="PF00132">
    <property type="entry name" value="Hexapep"/>
    <property type="match status" value="1"/>
</dbReference>
<dbReference type="Pfam" id="PF14602">
    <property type="entry name" value="Hexapep_2"/>
    <property type="match status" value="1"/>
</dbReference>
<reference evidence="3 4" key="1">
    <citation type="submission" date="2016-10" db="EMBL/GenBank/DDBJ databases">
        <authorList>
            <person name="Varghese N."/>
            <person name="Submissions S."/>
        </authorList>
    </citation>
    <scope>NUCLEOTIDE SEQUENCE [LARGE SCALE GENOMIC DNA]</scope>
    <source>
        <strain evidence="3 4">DSM 21822</strain>
    </source>
</reference>
<protein>
    <submittedName>
        <fullName evidence="3">Sugar O-acyltransferase, sialic acid O-acetyltransferase NeuD family</fullName>
    </submittedName>
</protein>
<organism evidence="3 4">
    <name type="scientific">Neomesorhizobium albiziae</name>
    <dbReference type="NCBI Taxonomy" id="335020"/>
    <lineage>
        <taxon>Bacteria</taxon>
        <taxon>Pseudomonadati</taxon>
        <taxon>Pseudomonadota</taxon>
        <taxon>Alphaproteobacteria</taxon>
        <taxon>Hyphomicrobiales</taxon>
        <taxon>Phyllobacteriaceae</taxon>
        <taxon>Neomesorhizobium</taxon>
    </lineage>
</organism>
<dbReference type="AlphaFoldDB" id="A0A1I4DUG5"/>
<keyword evidence="3" id="KW-0012">Acyltransferase</keyword>
<dbReference type="PANTHER" id="PTHR43300:SF4">
    <property type="entry name" value="ACYL-[ACYL-CARRIER-PROTEIN]--UDP-N-ACETYLGLUCOSAMINE O-ACYLTRANSFERASE"/>
    <property type="match status" value="1"/>
</dbReference>
<dbReference type="RefSeq" id="WP_244621855.1">
    <property type="nucleotide sequence ID" value="NZ_BSPE01000046.1"/>
</dbReference>
<dbReference type="Gene3D" id="2.160.10.10">
    <property type="entry name" value="Hexapeptide repeat proteins"/>
    <property type="match status" value="1"/>
</dbReference>
<dbReference type="Proteomes" id="UP000323300">
    <property type="component" value="Unassembled WGS sequence"/>
</dbReference>
<evidence type="ECO:0000313" key="3">
    <source>
        <dbReference type="EMBL" id="SFK97262.1"/>
    </source>
</evidence>
<evidence type="ECO:0000313" key="4">
    <source>
        <dbReference type="Proteomes" id="UP000323300"/>
    </source>
</evidence>
<dbReference type="InterPro" id="IPR011004">
    <property type="entry name" value="Trimer_LpxA-like_sf"/>
</dbReference>
<dbReference type="CDD" id="cd03360">
    <property type="entry name" value="LbH_AT_putative"/>
    <property type="match status" value="1"/>
</dbReference>
<dbReference type="InterPro" id="IPR020019">
    <property type="entry name" value="AcTrfase_PglD-like"/>
</dbReference>
<feature type="binding site" evidence="2">
    <location>
        <position position="75"/>
    </location>
    <ligand>
        <name>substrate</name>
    </ligand>
</feature>
<name>A0A1I4DUG5_9HYPH</name>
<proteinExistence type="inferred from homology"/>
<gene>
    <name evidence="3" type="ORF">SAMN04488498_12016</name>
</gene>